<dbReference type="SUPFAM" id="SSF51430">
    <property type="entry name" value="NAD(P)-linked oxidoreductase"/>
    <property type="match status" value="1"/>
</dbReference>
<dbReference type="EMBL" id="MTYI01000271">
    <property type="protein sequence ID" value="PNP46413.1"/>
    <property type="molecule type" value="Genomic_DNA"/>
</dbReference>
<comment type="caution">
    <text evidence="8">The sequence shown here is derived from an EMBL/GenBank/DDBJ whole genome shotgun (WGS) entry which is preliminary data.</text>
</comment>
<dbReference type="InterPro" id="IPR023210">
    <property type="entry name" value="NADP_OxRdtase_dom"/>
</dbReference>
<evidence type="ECO:0000256" key="2">
    <source>
        <dbReference type="ARBA" id="ARBA00022857"/>
    </source>
</evidence>
<dbReference type="InterPro" id="IPR044494">
    <property type="entry name" value="AKR3C2/3"/>
</dbReference>
<organism evidence="8 9">
    <name type="scientific">Trichoderma harzianum</name>
    <name type="common">Hypocrea lixii</name>
    <dbReference type="NCBI Taxonomy" id="5544"/>
    <lineage>
        <taxon>Eukaryota</taxon>
        <taxon>Fungi</taxon>
        <taxon>Dikarya</taxon>
        <taxon>Ascomycota</taxon>
        <taxon>Pezizomycotina</taxon>
        <taxon>Sordariomycetes</taxon>
        <taxon>Hypocreomycetidae</taxon>
        <taxon>Hypocreales</taxon>
        <taxon>Hypocreaceae</taxon>
        <taxon>Trichoderma</taxon>
    </lineage>
</organism>
<feature type="domain" description="NADP-dependent oxidoreductase" evidence="7">
    <location>
        <begin position="19"/>
        <end position="272"/>
    </location>
</feature>
<sequence length="292" mass="33012">MKNPLLTLQDGNQIPMLALGTGTAWFKEAGDTKFNQKLVDLIKTAIEKGFYHLDCAEMYGNEEEVGRAIQDSRVPREKLFITNKVSQGIYNIRAAIEESLKKMQIEYFDLHLIHTPYFAKSDVEFQRAWKSMEEIKSAKLANSIGVSNYLRPHVEATLVGATIPPALNQIEFHPYLQRGNDYLPWLRENGLQVGSFKGLTPAFRAPDGPLRETLSRIAKAHNTTEAAVLINWIIQNGVVAVTTTTNPGRLDEYAQALKITLEENELQEITDVGSTYHFRTSWSEHFEADDRS</sequence>
<dbReference type="GO" id="GO:0016652">
    <property type="term" value="F:oxidoreductase activity, acting on NAD(P)H as acceptor"/>
    <property type="evidence" value="ECO:0007669"/>
    <property type="project" value="InterPro"/>
</dbReference>
<dbReference type="InterPro" id="IPR020471">
    <property type="entry name" value="AKR"/>
</dbReference>
<evidence type="ECO:0000256" key="1">
    <source>
        <dbReference type="ARBA" id="ARBA00007905"/>
    </source>
</evidence>
<evidence type="ECO:0000259" key="7">
    <source>
        <dbReference type="Pfam" id="PF00248"/>
    </source>
</evidence>
<dbReference type="PANTHER" id="PTHR43827:SF3">
    <property type="entry name" value="NADP-DEPENDENT OXIDOREDUCTASE DOMAIN-CONTAINING PROTEIN"/>
    <property type="match status" value="1"/>
</dbReference>
<evidence type="ECO:0000256" key="3">
    <source>
        <dbReference type="ARBA" id="ARBA00023002"/>
    </source>
</evidence>
<keyword evidence="2" id="KW-0521">NADP</keyword>
<feature type="site" description="Lowers pKa of active site Tyr" evidence="6">
    <location>
        <position position="84"/>
    </location>
</feature>
<keyword evidence="3" id="KW-0560">Oxidoreductase</keyword>
<dbReference type="Gene3D" id="3.20.20.100">
    <property type="entry name" value="NADP-dependent oxidoreductase domain"/>
    <property type="match status" value="1"/>
</dbReference>
<proteinExistence type="inferred from homology"/>
<evidence type="ECO:0000256" key="4">
    <source>
        <dbReference type="PIRSR" id="PIRSR000097-1"/>
    </source>
</evidence>
<dbReference type="PRINTS" id="PR00069">
    <property type="entry name" value="ALDKETRDTASE"/>
</dbReference>
<name>A0A2K0TLL1_TRIHA</name>
<dbReference type="Proteomes" id="UP000236290">
    <property type="component" value="Unassembled WGS sequence"/>
</dbReference>
<accession>A0A2K0TLL1</accession>
<feature type="active site" description="Proton donor" evidence="4">
    <location>
        <position position="59"/>
    </location>
</feature>
<dbReference type="CDD" id="cd19120">
    <property type="entry name" value="AKR_AKR3C2-3"/>
    <property type="match status" value="1"/>
</dbReference>
<protein>
    <recommendedName>
        <fullName evidence="7">NADP-dependent oxidoreductase domain-containing protein</fullName>
    </recommendedName>
</protein>
<dbReference type="GO" id="GO:0016616">
    <property type="term" value="F:oxidoreductase activity, acting on the CH-OH group of donors, NAD or NADP as acceptor"/>
    <property type="evidence" value="ECO:0007669"/>
    <property type="project" value="UniProtKB-ARBA"/>
</dbReference>
<dbReference type="Pfam" id="PF00248">
    <property type="entry name" value="Aldo_ket_red"/>
    <property type="match status" value="1"/>
</dbReference>
<dbReference type="PIRSF" id="PIRSF000097">
    <property type="entry name" value="AKR"/>
    <property type="match status" value="1"/>
</dbReference>
<dbReference type="InterPro" id="IPR036812">
    <property type="entry name" value="NAD(P)_OxRdtase_dom_sf"/>
</dbReference>
<dbReference type="AlphaFoldDB" id="A0A2K0TLL1"/>
<dbReference type="PANTHER" id="PTHR43827">
    <property type="entry name" value="2,5-DIKETO-D-GLUCONIC ACID REDUCTASE"/>
    <property type="match status" value="1"/>
</dbReference>
<reference evidence="8 9" key="1">
    <citation type="submission" date="2017-02" db="EMBL/GenBank/DDBJ databases">
        <title>Genomes of Trichoderma spp. with biocontrol activity.</title>
        <authorList>
            <person name="Gardiner D."/>
            <person name="Kazan K."/>
            <person name="Vos C."/>
            <person name="Harvey P."/>
        </authorList>
    </citation>
    <scope>NUCLEOTIDE SEQUENCE [LARGE SCALE GENOMIC DNA]</scope>
    <source>
        <strain evidence="8 9">Tr1</strain>
    </source>
</reference>
<gene>
    <name evidence="8" type="ORF">THARTR1_10735</name>
</gene>
<dbReference type="OrthoDB" id="416253at2759"/>
<dbReference type="FunFam" id="3.20.20.100:FF:000002">
    <property type="entry name" value="2,5-diketo-D-gluconic acid reductase A"/>
    <property type="match status" value="1"/>
</dbReference>
<evidence type="ECO:0000256" key="6">
    <source>
        <dbReference type="PIRSR" id="PIRSR000097-3"/>
    </source>
</evidence>
<evidence type="ECO:0000256" key="5">
    <source>
        <dbReference type="PIRSR" id="PIRSR000097-2"/>
    </source>
</evidence>
<feature type="binding site" evidence="5">
    <location>
        <position position="114"/>
    </location>
    <ligand>
        <name>substrate</name>
    </ligand>
</feature>
<evidence type="ECO:0000313" key="9">
    <source>
        <dbReference type="Proteomes" id="UP000236290"/>
    </source>
</evidence>
<evidence type="ECO:0000313" key="8">
    <source>
        <dbReference type="EMBL" id="PNP46413.1"/>
    </source>
</evidence>
<comment type="similarity">
    <text evidence="1">Belongs to the aldo/keto reductase family.</text>
</comment>